<evidence type="ECO:0000256" key="1">
    <source>
        <dbReference type="SAM" id="MobiDB-lite"/>
    </source>
</evidence>
<name>A0A8J5SJS1_ZIZPA</name>
<accession>A0A8J5SJS1</accession>
<proteinExistence type="predicted"/>
<gene>
    <name evidence="2" type="ORF">GUJ93_ZPchr0002g24014</name>
</gene>
<evidence type="ECO:0000313" key="2">
    <source>
        <dbReference type="EMBL" id="KAG8059331.1"/>
    </source>
</evidence>
<dbReference type="AlphaFoldDB" id="A0A8J5SJS1"/>
<dbReference type="Proteomes" id="UP000729402">
    <property type="component" value="Unassembled WGS sequence"/>
</dbReference>
<protein>
    <submittedName>
        <fullName evidence="2">Uncharacterized protein</fullName>
    </submittedName>
</protein>
<sequence>MRGWYGGSCGGCEGGTRTGAGETDGPAMSSLTTPARTRNSSRVISPSVGCRWAGGGSAAAAPPNHVMSRQTSSTVFWLSVRGRVSDTCLWTGAPAACTAGAAVDNVVEVAPTAWDSSAVQMLRRSSSMFKDPKSFSAPPRVLWNSSNVSEYTDPCRKATPHTSCFPLTKTHQSNHAKTPRRIRTGAEPAGSRKDRQTPDWEQRTPVLDYKQDGQSRRRRHHQNH</sequence>
<evidence type="ECO:0000313" key="3">
    <source>
        <dbReference type="Proteomes" id="UP000729402"/>
    </source>
</evidence>
<feature type="compositionally biased region" description="Polar residues" evidence="1">
    <location>
        <begin position="29"/>
        <end position="41"/>
    </location>
</feature>
<feature type="region of interest" description="Disordered" evidence="1">
    <location>
        <begin position="160"/>
        <end position="224"/>
    </location>
</feature>
<feature type="compositionally biased region" description="Basic residues" evidence="1">
    <location>
        <begin position="172"/>
        <end position="183"/>
    </location>
</feature>
<feature type="compositionally biased region" description="Basic and acidic residues" evidence="1">
    <location>
        <begin position="190"/>
        <end position="202"/>
    </location>
</feature>
<keyword evidence="3" id="KW-1185">Reference proteome</keyword>
<feature type="region of interest" description="Disordered" evidence="1">
    <location>
        <begin position="17"/>
        <end position="41"/>
    </location>
</feature>
<comment type="caution">
    <text evidence="2">The sequence shown here is derived from an EMBL/GenBank/DDBJ whole genome shotgun (WGS) entry which is preliminary data.</text>
</comment>
<dbReference type="EMBL" id="JAAALK010000287">
    <property type="protein sequence ID" value="KAG8059331.1"/>
    <property type="molecule type" value="Genomic_DNA"/>
</dbReference>
<organism evidence="2 3">
    <name type="scientific">Zizania palustris</name>
    <name type="common">Northern wild rice</name>
    <dbReference type="NCBI Taxonomy" id="103762"/>
    <lineage>
        <taxon>Eukaryota</taxon>
        <taxon>Viridiplantae</taxon>
        <taxon>Streptophyta</taxon>
        <taxon>Embryophyta</taxon>
        <taxon>Tracheophyta</taxon>
        <taxon>Spermatophyta</taxon>
        <taxon>Magnoliopsida</taxon>
        <taxon>Liliopsida</taxon>
        <taxon>Poales</taxon>
        <taxon>Poaceae</taxon>
        <taxon>BOP clade</taxon>
        <taxon>Oryzoideae</taxon>
        <taxon>Oryzeae</taxon>
        <taxon>Zizaniinae</taxon>
        <taxon>Zizania</taxon>
    </lineage>
</organism>
<reference evidence="2" key="1">
    <citation type="journal article" date="2021" name="bioRxiv">
        <title>Whole Genome Assembly and Annotation of Northern Wild Rice, Zizania palustris L., Supports a Whole Genome Duplication in the Zizania Genus.</title>
        <authorList>
            <person name="Haas M."/>
            <person name="Kono T."/>
            <person name="Macchietto M."/>
            <person name="Millas R."/>
            <person name="McGilp L."/>
            <person name="Shao M."/>
            <person name="Duquette J."/>
            <person name="Hirsch C.N."/>
            <person name="Kimball J."/>
        </authorList>
    </citation>
    <scope>NUCLEOTIDE SEQUENCE</scope>
    <source>
        <tissue evidence="2">Fresh leaf tissue</tissue>
    </source>
</reference>
<reference evidence="2" key="2">
    <citation type="submission" date="2021-02" db="EMBL/GenBank/DDBJ databases">
        <authorList>
            <person name="Kimball J.A."/>
            <person name="Haas M.W."/>
            <person name="Macchietto M."/>
            <person name="Kono T."/>
            <person name="Duquette J."/>
            <person name="Shao M."/>
        </authorList>
    </citation>
    <scope>NUCLEOTIDE SEQUENCE</scope>
    <source>
        <tissue evidence="2">Fresh leaf tissue</tissue>
    </source>
</reference>